<keyword evidence="7 9" id="KW-0012">Acyltransferase</keyword>
<keyword evidence="5" id="KW-0443">Lipid metabolism</keyword>
<dbReference type="SUPFAM" id="SSF69593">
    <property type="entry name" value="Glycerol-3-phosphate (1)-acyltransferase"/>
    <property type="match status" value="1"/>
</dbReference>
<evidence type="ECO:0000256" key="4">
    <source>
        <dbReference type="ARBA" id="ARBA00022989"/>
    </source>
</evidence>
<protein>
    <submittedName>
        <fullName evidence="9">1-acyl-sn-glycerol-3-phosphate acyltransferase</fullName>
    </submittedName>
</protein>
<dbReference type="RefSeq" id="WP_120015041.1">
    <property type="nucleotide sequence ID" value="NZ_QZWZ01000011.1"/>
</dbReference>
<keyword evidence="10" id="KW-1185">Reference proteome</keyword>
<dbReference type="OrthoDB" id="9806880at2"/>
<comment type="caution">
    <text evidence="9">The sequence shown here is derived from an EMBL/GenBank/DDBJ whole genome shotgun (WGS) entry which is preliminary data.</text>
</comment>
<keyword evidence="2 9" id="KW-0808">Transferase</keyword>
<dbReference type="CDD" id="cd07989">
    <property type="entry name" value="LPLAT_AGPAT-like"/>
    <property type="match status" value="1"/>
</dbReference>
<dbReference type="GO" id="GO:0016020">
    <property type="term" value="C:membrane"/>
    <property type="evidence" value="ECO:0007669"/>
    <property type="project" value="UniProtKB-SubCell"/>
</dbReference>
<comment type="subcellular location">
    <subcellularLocation>
        <location evidence="1">Membrane</location>
    </subcellularLocation>
</comment>
<gene>
    <name evidence="9" type="ORF">D3227_15830</name>
</gene>
<dbReference type="GO" id="GO:0016746">
    <property type="term" value="F:acyltransferase activity"/>
    <property type="evidence" value="ECO:0007669"/>
    <property type="project" value="UniProtKB-KW"/>
</dbReference>
<evidence type="ECO:0000259" key="8">
    <source>
        <dbReference type="SMART" id="SM00563"/>
    </source>
</evidence>
<dbReference type="EMBL" id="QZWZ01000011">
    <property type="protein sequence ID" value="RJT38731.1"/>
    <property type="molecule type" value="Genomic_DNA"/>
</dbReference>
<evidence type="ECO:0000256" key="3">
    <source>
        <dbReference type="ARBA" id="ARBA00022692"/>
    </source>
</evidence>
<keyword evidence="3" id="KW-0812">Transmembrane</keyword>
<accession>A0A3A5KRH9</accession>
<evidence type="ECO:0000256" key="6">
    <source>
        <dbReference type="ARBA" id="ARBA00023136"/>
    </source>
</evidence>
<dbReference type="SMART" id="SM00563">
    <property type="entry name" value="PlsC"/>
    <property type="match status" value="1"/>
</dbReference>
<dbReference type="InterPro" id="IPR002123">
    <property type="entry name" value="Plipid/glycerol_acylTrfase"/>
</dbReference>
<sequence length="266" mass="29317">MIKKFRIFVALALVVAVSLIFVPLQILSMKTGLWPETFILKIWHRVIARALGLRIHVKGTLSSQRPLLVASNHISWTDIVVLGSMVDVKFIARADMEGWPLIGMLSKLQRTVFIERERKRTSGDQASEIASRMAKGDAMVLFAEGSTGDGNLVLPFKSTLFGAASMAIVEGAAEQVFIQPVAIAYTRLHGVPLGRRHRPIAAWIGDEDLMPHLKVLLAEGALDVEVHFGEPIAFAKGSNRKETARLMEARVHEMVQAALADPRPSR</sequence>
<keyword evidence="4" id="KW-1133">Transmembrane helix</keyword>
<dbReference type="Proteomes" id="UP000272706">
    <property type="component" value="Unassembled WGS sequence"/>
</dbReference>
<evidence type="ECO:0000256" key="2">
    <source>
        <dbReference type="ARBA" id="ARBA00022679"/>
    </source>
</evidence>
<keyword evidence="6" id="KW-0472">Membrane</keyword>
<dbReference type="AlphaFoldDB" id="A0A3A5KRH9"/>
<evidence type="ECO:0000313" key="9">
    <source>
        <dbReference type="EMBL" id="RJT38731.1"/>
    </source>
</evidence>
<organism evidence="9 10">
    <name type="scientific">Mesorhizobium waimense</name>
    <dbReference type="NCBI Taxonomy" id="1300307"/>
    <lineage>
        <taxon>Bacteria</taxon>
        <taxon>Pseudomonadati</taxon>
        <taxon>Pseudomonadota</taxon>
        <taxon>Alphaproteobacteria</taxon>
        <taxon>Hyphomicrobiales</taxon>
        <taxon>Phyllobacteriaceae</taxon>
        <taxon>Mesorhizobium</taxon>
    </lineage>
</organism>
<evidence type="ECO:0000313" key="10">
    <source>
        <dbReference type="Proteomes" id="UP000272706"/>
    </source>
</evidence>
<dbReference type="PANTHER" id="PTHR23063:SF52">
    <property type="entry name" value="LYSOPHOSPHATIDYLCHOLINE ACYLTRANSFERASE"/>
    <property type="match status" value="1"/>
</dbReference>
<proteinExistence type="predicted"/>
<reference evidence="9 10" key="1">
    <citation type="submission" date="2018-09" db="EMBL/GenBank/DDBJ databases">
        <title>Mesorhizobium carmichaelinearum sp. nov. isolated from Carmichaelinea spp. root nodules in New Zealand.</title>
        <authorList>
            <person name="De Meyer S.E."/>
        </authorList>
    </citation>
    <scope>NUCLEOTIDE SEQUENCE [LARGE SCALE GENOMIC DNA]</scope>
    <source>
        <strain evidence="9 10">ICMP19557</strain>
    </source>
</reference>
<dbReference type="PANTHER" id="PTHR23063">
    <property type="entry name" value="PHOSPHOLIPID ACYLTRANSFERASE"/>
    <property type="match status" value="1"/>
</dbReference>
<feature type="domain" description="Phospholipid/glycerol acyltransferase" evidence="8">
    <location>
        <begin position="67"/>
        <end position="186"/>
    </location>
</feature>
<dbReference type="GO" id="GO:0006629">
    <property type="term" value="P:lipid metabolic process"/>
    <property type="evidence" value="ECO:0007669"/>
    <property type="project" value="UniProtKB-KW"/>
</dbReference>
<evidence type="ECO:0000256" key="5">
    <source>
        <dbReference type="ARBA" id="ARBA00023098"/>
    </source>
</evidence>
<dbReference type="Pfam" id="PF01553">
    <property type="entry name" value="Acyltransferase"/>
    <property type="match status" value="1"/>
</dbReference>
<evidence type="ECO:0000256" key="7">
    <source>
        <dbReference type="ARBA" id="ARBA00023315"/>
    </source>
</evidence>
<evidence type="ECO:0000256" key="1">
    <source>
        <dbReference type="ARBA" id="ARBA00004370"/>
    </source>
</evidence>
<name>A0A3A5KRH9_9HYPH</name>